<dbReference type="InterPro" id="IPR009326">
    <property type="entry name" value="DUF984"/>
</dbReference>
<reference evidence="2 3" key="1">
    <citation type="submission" date="2019-12" db="EMBL/GenBank/DDBJ databases">
        <title>Genomic-based taxomic classification of the family Erythrobacteraceae.</title>
        <authorList>
            <person name="Xu L."/>
        </authorList>
    </citation>
    <scope>NUCLEOTIDE SEQUENCE [LARGE SCALE GENOMIC DNA]</scope>
    <source>
        <strain evidence="2 3">LMG 29518</strain>
    </source>
</reference>
<comment type="caution">
    <text evidence="2">The sequence shown here is derived from an EMBL/GenBank/DDBJ whole genome shotgun (WGS) entry which is preliminary data.</text>
</comment>
<accession>A0A6I4T5S2</accession>
<dbReference type="SUPFAM" id="SSF88697">
    <property type="entry name" value="PUA domain-like"/>
    <property type="match status" value="1"/>
</dbReference>
<dbReference type="AlphaFoldDB" id="A0A6I4T5S2"/>
<dbReference type="InterPro" id="IPR007374">
    <property type="entry name" value="ASCH_domain"/>
</dbReference>
<gene>
    <name evidence="2" type="ORF">GRI91_12365</name>
</gene>
<dbReference type="EMBL" id="WTYT01000005">
    <property type="protein sequence ID" value="MXO66554.1"/>
    <property type="molecule type" value="Genomic_DNA"/>
</dbReference>
<feature type="domain" description="ASCH" evidence="1">
    <location>
        <begin position="27"/>
        <end position="150"/>
    </location>
</feature>
<dbReference type="RefSeq" id="WP_160736991.1">
    <property type="nucleotide sequence ID" value="NZ_WTYT01000005.1"/>
</dbReference>
<keyword evidence="3" id="KW-1185">Reference proteome</keyword>
<evidence type="ECO:0000313" key="2">
    <source>
        <dbReference type="EMBL" id="MXO66554.1"/>
    </source>
</evidence>
<sequence>MDQSADILWERYRSLDPAAPAALPPRFHFCDNREDADLCAALVVAGRKRATATSLAELDLAGDTLPQRGEFAIVTDWDGRAKAIIRTISVEIKRFGDIDGDFAAREGEGDLTLEWWRTTHRAYFERVLAGTAHQVDDNLEIACEDFEVVMAA</sequence>
<dbReference type="Proteomes" id="UP000438476">
    <property type="component" value="Unassembled WGS sequence"/>
</dbReference>
<dbReference type="Gene3D" id="3.10.400.10">
    <property type="entry name" value="Sulfate adenylyltransferase"/>
    <property type="match status" value="1"/>
</dbReference>
<dbReference type="PANTHER" id="PTHR39203">
    <property type="entry name" value="CYTOPLASMIC PROTEIN-RELATED"/>
    <property type="match status" value="1"/>
</dbReference>
<dbReference type="PIRSF" id="PIRSF021320">
    <property type="entry name" value="DUF984"/>
    <property type="match status" value="1"/>
</dbReference>
<dbReference type="InterPro" id="IPR015947">
    <property type="entry name" value="PUA-like_sf"/>
</dbReference>
<dbReference type="SMART" id="SM01022">
    <property type="entry name" value="ASCH"/>
    <property type="match status" value="1"/>
</dbReference>
<name>A0A6I4T5S2_9SPHN</name>
<dbReference type="Pfam" id="PF04266">
    <property type="entry name" value="ASCH"/>
    <property type="match status" value="1"/>
</dbReference>
<organism evidence="2 3">
    <name type="scientific">Altericroceibacterium endophyticum</name>
    <dbReference type="NCBI Taxonomy" id="1808508"/>
    <lineage>
        <taxon>Bacteria</taxon>
        <taxon>Pseudomonadati</taxon>
        <taxon>Pseudomonadota</taxon>
        <taxon>Alphaproteobacteria</taxon>
        <taxon>Sphingomonadales</taxon>
        <taxon>Erythrobacteraceae</taxon>
        <taxon>Altericroceibacterium</taxon>
    </lineage>
</organism>
<evidence type="ECO:0000313" key="3">
    <source>
        <dbReference type="Proteomes" id="UP000438476"/>
    </source>
</evidence>
<protein>
    <submittedName>
        <fullName evidence="2">ASCH domain-containing protein</fullName>
    </submittedName>
</protein>
<dbReference type="CDD" id="cd06553">
    <property type="entry name" value="ASCH_Ef3133_like"/>
    <property type="match status" value="1"/>
</dbReference>
<proteinExistence type="predicted"/>
<dbReference type="PANTHER" id="PTHR39203:SF1">
    <property type="entry name" value="CYTOPLASMIC PROTEIN"/>
    <property type="match status" value="1"/>
</dbReference>
<dbReference type="OrthoDB" id="9807542at2"/>
<evidence type="ECO:0000259" key="1">
    <source>
        <dbReference type="SMART" id="SM01022"/>
    </source>
</evidence>